<feature type="compositionally biased region" description="Low complexity" evidence="1">
    <location>
        <begin position="411"/>
        <end position="424"/>
    </location>
</feature>
<feature type="compositionally biased region" description="Basic and acidic residues" evidence="1">
    <location>
        <begin position="366"/>
        <end position="394"/>
    </location>
</feature>
<dbReference type="EMBL" id="KK088431">
    <property type="protein sequence ID" value="EYE93399.1"/>
    <property type="molecule type" value="Genomic_DNA"/>
</dbReference>
<sequence length="515" mass="58860">MTPPVSGLGVLRVKQAEHPPPSRRESFRNRKRSELATDGDSEGCVHESAVVDGECRKRRRIEPLLQGQEIIRKNDSSKPEDGWEDKEWYMGPHKVQSSQLFYPFSSEDSDQTFVMLGPKFPTARRLFVNKSLNYFYKQHPIKLPCEKGKEQWAVIPYRAWGEEMRRCFTLYTSRNGKVIVSQENTDKWPLLRKSQDPAEGLSPSVPFAYLLQKYPVEKDVPDEVCPVYGESSSKGEYDEDTWQEIDDEERDTKHGRPFNPVWEEQAVNKSLCLSTGSFLVAPSKKKFFGKAIFKSHLANRVVDKKDPVRWANKSVGEYLKPAGSVPQKDLTEFMGKDPLVLDKIIESDNGPGRIIRNITFTETLQREDNDNLTEEEKQGVQMHPSDERLRRTDPRAYQALMTQRESKRQAKQAALLAAKAQVQANQPNQYHFDQKGTAHPSLPHHPHLPQLSHNVGPRPLPPDTSISRPAPTSPANSSSFFSYTVITCAFTDFRQYHNFNRRVYSATTPTATIER</sequence>
<feature type="compositionally biased region" description="Basic and acidic residues" evidence="1">
    <location>
        <begin position="14"/>
        <end position="35"/>
    </location>
</feature>
<dbReference type="GeneID" id="63695414"/>
<protein>
    <submittedName>
        <fullName evidence="2">Uncharacterized protein</fullName>
    </submittedName>
</protein>
<dbReference type="AlphaFoldDB" id="A0A017S9S9"/>
<evidence type="ECO:0000256" key="1">
    <source>
        <dbReference type="SAM" id="MobiDB-lite"/>
    </source>
</evidence>
<dbReference type="RefSeq" id="XP_040637087.1">
    <property type="nucleotide sequence ID" value="XM_040780290.1"/>
</dbReference>
<reference evidence="3" key="1">
    <citation type="journal article" date="2014" name="Nat. Commun.">
        <title>Genomic adaptations of the halophilic Dead Sea filamentous fungus Eurotium rubrum.</title>
        <authorList>
            <person name="Kis-Papo T."/>
            <person name="Weig A.R."/>
            <person name="Riley R."/>
            <person name="Persoh D."/>
            <person name="Salamov A."/>
            <person name="Sun H."/>
            <person name="Lipzen A."/>
            <person name="Wasser S.P."/>
            <person name="Rambold G."/>
            <person name="Grigoriev I.V."/>
            <person name="Nevo E."/>
        </authorList>
    </citation>
    <scope>NUCLEOTIDE SEQUENCE [LARGE SCALE GENOMIC DNA]</scope>
    <source>
        <strain evidence="3">CBS 135680</strain>
    </source>
</reference>
<dbReference type="OrthoDB" id="2020972at2759"/>
<gene>
    <name evidence="2" type="ORF">EURHEDRAFT_404177</name>
</gene>
<keyword evidence="3" id="KW-1185">Reference proteome</keyword>
<organism evidence="2 3">
    <name type="scientific">Aspergillus ruber (strain CBS 135680)</name>
    <dbReference type="NCBI Taxonomy" id="1388766"/>
    <lineage>
        <taxon>Eukaryota</taxon>
        <taxon>Fungi</taxon>
        <taxon>Dikarya</taxon>
        <taxon>Ascomycota</taxon>
        <taxon>Pezizomycotina</taxon>
        <taxon>Eurotiomycetes</taxon>
        <taxon>Eurotiomycetidae</taxon>
        <taxon>Eurotiales</taxon>
        <taxon>Aspergillaceae</taxon>
        <taxon>Aspergillus</taxon>
        <taxon>Aspergillus subgen. Aspergillus</taxon>
    </lineage>
</organism>
<dbReference type="HOGENOM" id="CLU_528886_0_0_1"/>
<accession>A0A017S9S9</accession>
<dbReference type="STRING" id="1388766.A0A017S9S9"/>
<feature type="region of interest" description="Disordered" evidence="1">
    <location>
        <begin position="1"/>
        <end position="43"/>
    </location>
</feature>
<evidence type="ECO:0000313" key="2">
    <source>
        <dbReference type="EMBL" id="EYE93399.1"/>
    </source>
</evidence>
<evidence type="ECO:0000313" key="3">
    <source>
        <dbReference type="Proteomes" id="UP000019804"/>
    </source>
</evidence>
<dbReference type="Proteomes" id="UP000019804">
    <property type="component" value="Unassembled WGS sequence"/>
</dbReference>
<feature type="region of interest" description="Disordered" evidence="1">
    <location>
        <begin position="366"/>
        <end position="476"/>
    </location>
</feature>
<name>A0A017S9S9_ASPRC</name>
<proteinExistence type="predicted"/>